<feature type="region of interest" description="Disordered" evidence="3">
    <location>
        <begin position="353"/>
        <end position="372"/>
    </location>
</feature>
<feature type="domain" description="UBC core" evidence="4">
    <location>
        <begin position="657"/>
        <end position="820"/>
    </location>
</feature>
<feature type="region of interest" description="Disordered" evidence="3">
    <location>
        <begin position="583"/>
        <end position="620"/>
    </location>
</feature>
<evidence type="ECO:0000313" key="5">
    <source>
        <dbReference type="EMBL" id="KAF8646340.1"/>
    </source>
</evidence>
<dbReference type="Pfam" id="PF23043">
    <property type="entry name" value="SH3-B_UBE2O"/>
    <property type="match status" value="1"/>
</dbReference>
<feature type="compositionally biased region" description="Acidic residues" evidence="3">
    <location>
        <begin position="925"/>
        <end position="934"/>
    </location>
</feature>
<keyword evidence="6" id="KW-1185">Reference proteome</keyword>
<keyword evidence="1" id="KW-0808">Transferase</keyword>
<dbReference type="InterPro" id="IPR057735">
    <property type="entry name" value="UBE2O-like_tSH3-B"/>
</dbReference>
<accession>A0A835DTC3</accession>
<evidence type="ECO:0000313" key="6">
    <source>
        <dbReference type="Proteomes" id="UP000636709"/>
    </source>
</evidence>
<evidence type="ECO:0000259" key="4">
    <source>
        <dbReference type="PROSITE" id="PS50127"/>
    </source>
</evidence>
<feature type="region of interest" description="Disordered" evidence="3">
    <location>
        <begin position="902"/>
        <end position="934"/>
    </location>
</feature>
<protein>
    <recommendedName>
        <fullName evidence="4">UBC core domain-containing protein</fullName>
    </recommendedName>
</protein>
<evidence type="ECO:0000256" key="3">
    <source>
        <dbReference type="SAM" id="MobiDB-lite"/>
    </source>
</evidence>
<dbReference type="PANTHER" id="PTHR46116">
    <property type="entry name" value="(E3-INDEPENDENT) E2 UBIQUITIN-CONJUGATING ENZYME"/>
    <property type="match status" value="1"/>
</dbReference>
<organism evidence="5 6">
    <name type="scientific">Digitaria exilis</name>
    <dbReference type="NCBI Taxonomy" id="1010633"/>
    <lineage>
        <taxon>Eukaryota</taxon>
        <taxon>Viridiplantae</taxon>
        <taxon>Streptophyta</taxon>
        <taxon>Embryophyta</taxon>
        <taxon>Tracheophyta</taxon>
        <taxon>Spermatophyta</taxon>
        <taxon>Magnoliopsida</taxon>
        <taxon>Liliopsida</taxon>
        <taxon>Poales</taxon>
        <taxon>Poaceae</taxon>
        <taxon>PACMAD clade</taxon>
        <taxon>Panicoideae</taxon>
        <taxon>Panicodae</taxon>
        <taxon>Paniceae</taxon>
        <taxon>Anthephorinae</taxon>
        <taxon>Digitaria</taxon>
    </lineage>
</organism>
<gene>
    <name evidence="5" type="ORF">HU200_065917</name>
</gene>
<evidence type="ECO:0000256" key="2">
    <source>
        <dbReference type="ARBA" id="ARBA00022786"/>
    </source>
</evidence>
<dbReference type="InterPro" id="IPR057733">
    <property type="entry name" value="UBE2O-like_SH3-B"/>
</dbReference>
<sequence>MGEVEDATGKPIFPHDAVMFETTTGGAQHGHGRGLVLKALPDKRMISVLCVDGTEVEKKPCELTVVDRTMLRLGMPVMSASDTGGQAGVITGVATALDLVDLNSGAVVATGVSAAEVCPVMEKLSPGDYVVSGTWLGRVLELSFDVDVLFDDDSSVCRVTRASDDNRLRILDRECMLDEDSFLPGDRVTGDSSVFKASRWLRGHWKPNRCEGTVAKVGLGGVLVYWVVSLHASADPPPAYQANPRDLTFFCSGDIYRMWFWLVSQRCFFRSKHRRQTKKVRRWRGTRRRTRRPDRRDLERPMAVADTRTTVDVLWQDGTRQQGVPSASLLRILVQNPQDFLPGQRVVSKAVVPGQHNNNNNNNNNNDDDDVPRRVGIVQSLSYKDQTAYVSWITDHHDPAGESSSEVDTTVMSTYDLRRSSDHNFLYGNIVVRRLPARETTGMEAGGDTKQVINDLSWVGHIVGLCDTEYIHVKWGDGNTSKVLLGEIAFVKPRRIEDMRNEMGDWVHDEDDDDATEDRAQEDSNDGGEVDHNSVMEAEDGHVRAAAIGHVGNIIMEVIRTASGMLAQLNRFLASGLMVSASRSMKPAAKPENIQSRLPKRSKNDNAQGAVPAEPLASHDSGDNAVFHLKHFDVVQSPQDHHYLDNKEQQGSGGPRAWLKRVQKEWKILETDLPDTIYVRAFEDHMDLLRAVMVGASGTPYQDGLFFFDMKLPPSYPVTPPQVKYHSFGLHANPNLYPSGTVCLSLLGTFGGEGPELWSPDMSTILQVLVSIQGLVLTEKPYYNETGFEAQVGTPEGHRNELPYCESTYLVNLNTMLHLIRRPPGSFRAFVMDHFRRHGQHILRACEAYLKEGCPVRTLDGEGCATKASTEQPPCSKGFRLALTNVVPRLVEAFTRIGAQGSEAAPGMKVAEDEVDLAEPKDTVQDSEEEEGTV</sequence>
<evidence type="ECO:0000256" key="1">
    <source>
        <dbReference type="ARBA" id="ARBA00022679"/>
    </source>
</evidence>
<dbReference type="OrthoDB" id="47801at2759"/>
<dbReference type="SUPFAM" id="SSF54495">
    <property type="entry name" value="UBC-like"/>
    <property type="match status" value="1"/>
</dbReference>
<reference evidence="5" key="1">
    <citation type="submission" date="2020-07" db="EMBL/GenBank/DDBJ databases">
        <title>Genome sequence and genetic diversity analysis of an under-domesticated orphan crop, white fonio (Digitaria exilis).</title>
        <authorList>
            <person name="Bennetzen J.L."/>
            <person name="Chen S."/>
            <person name="Ma X."/>
            <person name="Wang X."/>
            <person name="Yssel A.E.J."/>
            <person name="Chaluvadi S.R."/>
            <person name="Johnson M."/>
            <person name="Gangashetty P."/>
            <person name="Hamidou F."/>
            <person name="Sanogo M.D."/>
            <person name="Zwaenepoel A."/>
            <person name="Wallace J."/>
            <person name="Van De Peer Y."/>
            <person name="Van Deynze A."/>
        </authorList>
    </citation>
    <scope>NUCLEOTIDE SEQUENCE</scope>
    <source>
        <tissue evidence="5">Leaves</tissue>
    </source>
</reference>
<proteinExistence type="predicted"/>
<dbReference type="SMART" id="SM00212">
    <property type="entry name" value="UBCc"/>
    <property type="match status" value="1"/>
</dbReference>
<dbReference type="Pfam" id="PF23046">
    <property type="entry name" value="tSH3-B_UBE2O"/>
    <property type="match status" value="1"/>
</dbReference>
<dbReference type="Pfam" id="PF00179">
    <property type="entry name" value="UQ_con"/>
    <property type="match status" value="1"/>
</dbReference>
<dbReference type="Proteomes" id="UP000636709">
    <property type="component" value="Unassembled WGS sequence"/>
</dbReference>
<dbReference type="PROSITE" id="PS50127">
    <property type="entry name" value="UBC_2"/>
    <property type="match status" value="1"/>
</dbReference>
<dbReference type="CDD" id="cd23837">
    <property type="entry name" value="UBCc_UBE2O"/>
    <property type="match status" value="1"/>
</dbReference>
<comment type="caution">
    <text evidence="5">The sequence shown here is derived from an EMBL/GenBank/DDBJ whole genome shotgun (WGS) entry which is preliminary data.</text>
</comment>
<keyword evidence="2" id="KW-0833">Ubl conjugation pathway</keyword>
<name>A0A835DTC3_9POAL</name>
<dbReference type="AlphaFoldDB" id="A0A835DTC3"/>
<dbReference type="GO" id="GO:0061631">
    <property type="term" value="F:ubiquitin conjugating enzyme activity"/>
    <property type="evidence" value="ECO:0007669"/>
    <property type="project" value="TreeGrafter"/>
</dbReference>
<dbReference type="InterPro" id="IPR000608">
    <property type="entry name" value="UBC"/>
</dbReference>
<dbReference type="PANTHER" id="PTHR46116:SF32">
    <property type="entry name" value="OS05G0153132 PROTEIN"/>
    <property type="match status" value="1"/>
</dbReference>
<dbReference type="EMBL" id="JACEFO010002902">
    <property type="protein sequence ID" value="KAF8646340.1"/>
    <property type="molecule type" value="Genomic_DNA"/>
</dbReference>
<dbReference type="InterPro" id="IPR016135">
    <property type="entry name" value="UBQ-conjugating_enzyme/RWD"/>
</dbReference>
<dbReference type="Gene3D" id="3.10.110.10">
    <property type="entry name" value="Ubiquitin Conjugating Enzyme"/>
    <property type="match status" value="1"/>
</dbReference>
<feature type="region of interest" description="Disordered" evidence="3">
    <location>
        <begin position="505"/>
        <end position="532"/>
    </location>
</feature>